<sequence length="291" mass="31504" precursor="true">MIRILCCLVVVSTMLSTRLSTVNAATVIDFESHPLGVEDFFQGPVPGADESPGPYGGTRFTGNLDIQGVGFSNSYENFYNSWGGFAVSNRTDTTTGDFNNQFSAFPGSGANESSNYGVASGYHDLVGNFTGNEAFDRNNLAHLRGLPSIYLPQDTEAISAFVTNTTYAALTMANGGEGARAFGDTDFFKLSVYGIDANDEVLSNEIEFHLADYRSEDDYIIDAWTLLDLTPLAGASSLHFNLASNDNGNWGMNTPSYFAIDNLTIQAVPEPSSFAILSLGGTAVWFFRRRR</sequence>
<gene>
    <name evidence="3" type="ORF">Q31b_24460</name>
</gene>
<reference evidence="3 4" key="1">
    <citation type="submission" date="2019-02" db="EMBL/GenBank/DDBJ databases">
        <title>Deep-cultivation of Planctomycetes and their phenomic and genomic characterization uncovers novel biology.</title>
        <authorList>
            <person name="Wiegand S."/>
            <person name="Jogler M."/>
            <person name="Boedeker C."/>
            <person name="Pinto D."/>
            <person name="Vollmers J."/>
            <person name="Rivas-Marin E."/>
            <person name="Kohn T."/>
            <person name="Peeters S.H."/>
            <person name="Heuer A."/>
            <person name="Rast P."/>
            <person name="Oberbeckmann S."/>
            <person name="Bunk B."/>
            <person name="Jeske O."/>
            <person name="Meyerdierks A."/>
            <person name="Storesund J.E."/>
            <person name="Kallscheuer N."/>
            <person name="Luecker S."/>
            <person name="Lage O.M."/>
            <person name="Pohl T."/>
            <person name="Merkel B.J."/>
            <person name="Hornburger P."/>
            <person name="Mueller R.-W."/>
            <person name="Bruemmer F."/>
            <person name="Labrenz M."/>
            <person name="Spormann A.M."/>
            <person name="Op Den Camp H."/>
            <person name="Overmann J."/>
            <person name="Amann R."/>
            <person name="Jetten M.S.M."/>
            <person name="Mascher T."/>
            <person name="Medema M.H."/>
            <person name="Devos D.P."/>
            <person name="Kaster A.-K."/>
            <person name="Ovreas L."/>
            <person name="Rohde M."/>
            <person name="Galperin M.Y."/>
            <person name="Jogler C."/>
        </authorList>
    </citation>
    <scope>NUCLEOTIDE SEQUENCE [LARGE SCALE GENOMIC DNA]</scope>
    <source>
        <strain evidence="3 4">Q31b</strain>
    </source>
</reference>
<dbReference type="NCBIfam" id="TIGR02595">
    <property type="entry name" value="PEP_CTERM"/>
    <property type="match status" value="1"/>
</dbReference>
<dbReference type="Pfam" id="PF07589">
    <property type="entry name" value="PEP-CTERM"/>
    <property type="match status" value="1"/>
</dbReference>
<evidence type="ECO:0000313" key="4">
    <source>
        <dbReference type="Proteomes" id="UP000315471"/>
    </source>
</evidence>
<dbReference type="Gene3D" id="2.60.120.1350">
    <property type="entry name" value="Protein of unknown function DUF4465"/>
    <property type="match status" value="1"/>
</dbReference>
<dbReference type="RefSeq" id="WP_231617493.1">
    <property type="nucleotide sequence ID" value="NZ_SJPY01000003.1"/>
</dbReference>
<dbReference type="InterPro" id="IPR027828">
    <property type="entry name" value="DUF4465"/>
</dbReference>
<name>A0A5C6E626_9BACT</name>
<protein>
    <recommendedName>
        <fullName evidence="2">Ice-binding protein C-terminal domain-containing protein</fullName>
    </recommendedName>
</protein>
<evidence type="ECO:0000313" key="3">
    <source>
        <dbReference type="EMBL" id="TWU43407.1"/>
    </source>
</evidence>
<proteinExistence type="predicted"/>
<evidence type="ECO:0000256" key="1">
    <source>
        <dbReference type="SAM" id="SignalP"/>
    </source>
</evidence>
<dbReference type="InterPro" id="IPR013424">
    <property type="entry name" value="Ice-binding_C"/>
</dbReference>
<accession>A0A5C6E626</accession>
<feature type="signal peptide" evidence="1">
    <location>
        <begin position="1"/>
        <end position="24"/>
    </location>
</feature>
<dbReference type="Proteomes" id="UP000315471">
    <property type="component" value="Unassembled WGS sequence"/>
</dbReference>
<feature type="chain" id="PRO_5023015451" description="Ice-binding protein C-terminal domain-containing protein" evidence="1">
    <location>
        <begin position="25"/>
        <end position="291"/>
    </location>
</feature>
<organism evidence="3 4">
    <name type="scientific">Novipirellula aureliae</name>
    <dbReference type="NCBI Taxonomy" id="2527966"/>
    <lineage>
        <taxon>Bacteria</taxon>
        <taxon>Pseudomonadati</taxon>
        <taxon>Planctomycetota</taxon>
        <taxon>Planctomycetia</taxon>
        <taxon>Pirellulales</taxon>
        <taxon>Pirellulaceae</taxon>
        <taxon>Novipirellula</taxon>
    </lineage>
</organism>
<dbReference type="Pfam" id="PF14717">
    <property type="entry name" value="DUF4465"/>
    <property type="match status" value="1"/>
</dbReference>
<feature type="domain" description="Ice-binding protein C-terminal" evidence="2">
    <location>
        <begin position="267"/>
        <end position="290"/>
    </location>
</feature>
<keyword evidence="1" id="KW-0732">Signal</keyword>
<evidence type="ECO:0000259" key="2">
    <source>
        <dbReference type="Pfam" id="PF07589"/>
    </source>
</evidence>
<keyword evidence="4" id="KW-1185">Reference proteome</keyword>
<dbReference type="AlphaFoldDB" id="A0A5C6E626"/>
<dbReference type="EMBL" id="SJPY01000003">
    <property type="protein sequence ID" value="TWU43407.1"/>
    <property type="molecule type" value="Genomic_DNA"/>
</dbReference>
<comment type="caution">
    <text evidence="3">The sequence shown here is derived from an EMBL/GenBank/DDBJ whole genome shotgun (WGS) entry which is preliminary data.</text>
</comment>